<dbReference type="AlphaFoldDB" id="A0A0J7L575"/>
<keyword evidence="2" id="KW-1185">Reference proteome</keyword>
<dbReference type="Proteomes" id="UP000036403">
    <property type="component" value="Unassembled WGS sequence"/>
</dbReference>
<name>A0A0J7L575_LASNI</name>
<reference evidence="1 2" key="1">
    <citation type="submission" date="2015-04" db="EMBL/GenBank/DDBJ databases">
        <title>Lasius niger genome sequencing.</title>
        <authorList>
            <person name="Konorov E.A."/>
            <person name="Nikitin M.A."/>
            <person name="Kirill M.V."/>
            <person name="Chang P."/>
        </authorList>
    </citation>
    <scope>NUCLEOTIDE SEQUENCE [LARGE SCALE GENOMIC DNA]</scope>
    <source>
        <tissue evidence="1">Whole</tissue>
    </source>
</reference>
<dbReference type="PaxDb" id="67767-A0A0J7L575"/>
<dbReference type="EMBL" id="LBMM01000702">
    <property type="protein sequence ID" value="KMQ97703.1"/>
    <property type="molecule type" value="Genomic_DNA"/>
</dbReference>
<organism evidence="1 2">
    <name type="scientific">Lasius niger</name>
    <name type="common">Black garden ant</name>
    <dbReference type="NCBI Taxonomy" id="67767"/>
    <lineage>
        <taxon>Eukaryota</taxon>
        <taxon>Metazoa</taxon>
        <taxon>Ecdysozoa</taxon>
        <taxon>Arthropoda</taxon>
        <taxon>Hexapoda</taxon>
        <taxon>Insecta</taxon>
        <taxon>Pterygota</taxon>
        <taxon>Neoptera</taxon>
        <taxon>Endopterygota</taxon>
        <taxon>Hymenoptera</taxon>
        <taxon>Apocrita</taxon>
        <taxon>Aculeata</taxon>
        <taxon>Formicoidea</taxon>
        <taxon>Formicidae</taxon>
        <taxon>Formicinae</taxon>
        <taxon>Lasius</taxon>
        <taxon>Lasius</taxon>
    </lineage>
</organism>
<proteinExistence type="predicted"/>
<evidence type="ECO:0000313" key="1">
    <source>
        <dbReference type="EMBL" id="KMQ97703.1"/>
    </source>
</evidence>
<gene>
    <name evidence="1" type="ORF">RF55_1951</name>
</gene>
<protein>
    <submittedName>
        <fullName evidence="1">Alkyl hydroperoxide reductase subunit f</fullName>
    </submittedName>
</protein>
<accession>A0A0J7L575</accession>
<evidence type="ECO:0000313" key="2">
    <source>
        <dbReference type="Proteomes" id="UP000036403"/>
    </source>
</evidence>
<sequence length="82" mass="8441">MGAGYGGGGVPGGVIRGNSLTSTSLCLMCLGGDRSFIDSDAIKRLLASDGDIAVVPNCSGLDFVRWCLVSAFEALKLASWEN</sequence>
<comment type="caution">
    <text evidence="1">The sequence shown here is derived from an EMBL/GenBank/DDBJ whole genome shotgun (WGS) entry which is preliminary data.</text>
</comment>